<dbReference type="InterPro" id="IPR050598">
    <property type="entry name" value="AminoAcid_Transporter"/>
</dbReference>
<comment type="caution">
    <text evidence="7">The sequence shown here is derived from an EMBL/GenBank/DDBJ whole genome shotgun (WGS) entry which is preliminary data.</text>
</comment>
<comment type="subcellular location">
    <subcellularLocation>
        <location evidence="1">Membrane</location>
        <topology evidence="1">Multi-pass membrane protein</topology>
    </subcellularLocation>
</comment>
<evidence type="ECO:0000256" key="5">
    <source>
        <dbReference type="SAM" id="MobiDB-lite"/>
    </source>
</evidence>
<evidence type="ECO:0000256" key="2">
    <source>
        <dbReference type="ARBA" id="ARBA00022692"/>
    </source>
</evidence>
<sequence length="538" mass="57899">MSDMAEKSARHSASDSAEATYETDGARPSVEGAKDDVGNLTFDQYTEGGLGRHLGIFSTSSLIIGRIIGTGIFSTPSSIVQGVGSVGAALMLWVLGLLLAMAGLCVWLEFACMIPRSGGEKVYLEAAYKKPHMLITTVFAVQAIALGFTASGCIIFASNVINAAGHTATEWQQRGIAIGVITFITIIHTFFPKIGVHGMNFFTVLKIALLLFIVVTGWVVLGGGVAAVPDPHASFRNAFEGSATSGNPYATALFKVLNSFAGWSNAMYVLNEVKNPVRTIKIAGPVGLTTCGVLYLMANVAYFAAATPSEIAHSGTTVAAYFMDKVFGKSAKTAMSVLVALSAFGNVLTVTFSQSRVNAELAKEGVIPFSRFWASSWPFGSPSSGLLLHYIPSFIVIVAIPFGNAYNFILDLEGYPGAVINFLVVLGLFYLRWKEPNTNRPFKVWLPVAAFYMAGQAFQLIAPFLRPPNGVGDTPPLPYWLYCVVGIAVLLASVVFWFVWWVAAPKIGKYTMEPRNEPLADGTNVVVYRRVPKTFRDE</sequence>
<dbReference type="GO" id="GO:0016020">
    <property type="term" value="C:membrane"/>
    <property type="evidence" value="ECO:0007669"/>
    <property type="project" value="UniProtKB-SubCell"/>
</dbReference>
<keyword evidence="2 6" id="KW-0812">Transmembrane</keyword>
<feature type="transmembrane region" description="Helical" evidence="6">
    <location>
        <begin position="387"/>
        <end position="409"/>
    </location>
</feature>
<evidence type="ECO:0000313" key="8">
    <source>
        <dbReference type="Proteomes" id="UP001160390"/>
    </source>
</evidence>
<name>A0AA35M591_9HYPO</name>
<feature type="transmembrane region" description="Helical" evidence="6">
    <location>
        <begin position="86"/>
        <end position="112"/>
    </location>
</feature>
<feature type="transmembrane region" description="Helical" evidence="6">
    <location>
        <begin position="54"/>
        <end position="74"/>
    </location>
</feature>
<dbReference type="AlphaFoldDB" id="A0AA35M591"/>
<evidence type="ECO:0008006" key="9">
    <source>
        <dbReference type="Google" id="ProtNLM"/>
    </source>
</evidence>
<feature type="transmembrane region" description="Helical" evidence="6">
    <location>
        <begin position="203"/>
        <end position="228"/>
    </location>
</feature>
<keyword evidence="8" id="KW-1185">Reference proteome</keyword>
<evidence type="ECO:0000256" key="1">
    <source>
        <dbReference type="ARBA" id="ARBA00004141"/>
    </source>
</evidence>
<dbReference type="Proteomes" id="UP001160390">
    <property type="component" value="Unassembled WGS sequence"/>
</dbReference>
<dbReference type="PANTHER" id="PTHR11785">
    <property type="entry name" value="AMINO ACID TRANSPORTER"/>
    <property type="match status" value="1"/>
</dbReference>
<protein>
    <recommendedName>
        <fullName evidence="9">High affinity methionine permease</fullName>
    </recommendedName>
</protein>
<dbReference type="InterPro" id="IPR002293">
    <property type="entry name" value="AA/rel_permease1"/>
</dbReference>
<dbReference type="Gene3D" id="1.20.1740.10">
    <property type="entry name" value="Amino acid/polyamine transporter I"/>
    <property type="match status" value="1"/>
</dbReference>
<accession>A0AA35M591</accession>
<dbReference type="Pfam" id="PF13520">
    <property type="entry name" value="AA_permease_2"/>
    <property type="match status" value="1"/>
</dbReference>
<feature type="transmembrane region" description="Helical" evidence="6">
    <location>
        <begin position="248"/>
        <end position="270"/>
    </location>
</feature>
<feature type="transmembrane region" description="Helical" evidence="6">
    <location>
        <begin position="133"/>
        <end position="161"/>
    </location>
</feature>
<feature type="transmembrane region" description="Helical" evidence="6">
    <location>
        <begin position="477"/>
        <end position="503"/>
    </location>
</feature>
<evidence type="ECO:0000256" key="3">
    <source>
        <dbReference type="ARBA" id="ARBA00022989"/>
    </source>
</evidence>
<proteinExistence type="predicted"/>
<feature type="compositionally biased region" description="Basic and acidic residues" evidence="5">
    <location>
        <begin position="1"/>
        <end position="13"/>
    </location>
</feature>
<feature type="transmembrane region" description="Helical" evidence="6">
    <location>
        <begin position="445"/>
        <end position="465"/>
    </location>
</feature>
<feature type="transmembrane region" description="Helical" evidence="6">
    <location>
        <begin position="415"/>
        <end position="433"/>
    </location>
</feature>
<evidence type="ECO:0000313" key="7">
    <source>
        <dbReference type="EMBL" id="CAI6090760.1"/>
    </source>
</evidence>
<dbReference type="EMBL" id="CABFNP030001042">
    <property type="protein sequence ID" value="CAI6090760.1"/>
    <property type="molecule type" value="Genomic_DNA"/>
</dbReference>
<gene>
    <name evidence="7" type="ORF">CCHLO57077_00010000</name>
</gene>
<keyword evidence="4 6" id="KW-0472">Membrane</keyword>
<feature type="transmembrane region" description="Helical" evidence="6">
    <location>
        <begin position="173"/>
        <end position="191"/>
    </location>
</feature>
<evidence type="ECO:0000256" key="4">
    <source>
        <dbReference type="ARBA" id="ARBA00023136"/>
    </source>
</evidence>
<keyword evidence="3 6" id="KW-1133">Transmembrane helix</keyword>
<evidence type="ECO:0000256" key="6">
    <source>
        <dbReference type="SAM" id="Phobius"/>
    </source>
</evidence>
<reference evidence="7" key="1">
    <citation type="submission" date="2023-01" db="EMBL/GenBank/DDBJ databases">
        <authorList>
            <person name="Piombo E."/>
        </authorList>
    </citation>
    <scope>NUCLEOTIDE SEQUENCE</scope>
</reference>
<dbReference type="GO" id="GO:0015179">
    <property type="term" value="F:L-amino acid transmembrane transporter activity"/>
    <property type="evidence" value="ECO:0007669"/>
    <property type="project" value="TreeGrafter"/>
</dbReference>
<dbReference type="PIRSF" id="PIRSF006060">
    <property type="entry name" value="AA_transporter"/>
    <property type="match status" value="1"/>
</dbReference>
<feature type="region of interest" description="Disordered" evidence="5">
    <location>
        <begin position="1"/>
        <end position="32"/>
    </location>
</feature>
<feature type="transmembrane region" description="Helical" evidence="6">
    <location>
        <begin position="333"/>
        <end position="353"/>
    </location>
</feature>
<dbReference type="PANTHER" id="PTHR11785:SF382">
    <property type="entry name" value="LOW-AFFINITY METHIONINE PERMEASE"/>
    <property type="match status" value="1"/>
</dbReference>
<dbReference type="FunFam" id="1.20.1740.10:FF:000025">
    <property type="entry name" value="High-affinity methionine permease"/>
    <property type="match status" value="1"/>
</dbReference>
<feature type="transmembrane region" description="Helical" evidence="6">
    <location>
        <begin position="282"/>
        <end position="305"/>
    </location>
</feature>
<organism evidence="7 8">
    <name type="scientific">Clonostachys chloroleuca</name>
    <dbReference type="NCBI Taxonomy" id="1926264"/>
    <lineage>
        <taxon>Eukaryota</taxon>
        <taxon>Fungi</taxon>
        <taxon>Dikarya</taxon>
        <taxon>Ascomycota</taxon>
        <taxon>Pezizomycotina</taxon>
        <taxon>Sordariomycetes</taxon>
        <taxon>Hypocreomycetidae</taxon>
        <taxon>Hypocreales</taxon>
        <taxon>Bionectriaceae</taxon>
        <taxon>Clonostachys</taxon>
    </lineage>
</organism>